<protein>
    <recommendedName>
        <fullName evidence="4">Bacterial virulence protein VirB8 domain-containing protein</fullName>
    </recommendedName>
</protein>
<dbReference type="Proteomes" id="UP000316562">
    <property type="component" value="Unassembled WGS sequence"/>
</dbReference>
<feature type="transmembrane region" description="Helical" evidence="1">
    <location>
        <begin position="29"/>
        <end position="49"/>
    </location>
</feature>
<evidence type="ECO:0000313" key="2">
    <source>
        <dbReference type="EMBL" id="RZD16680.1"/>
    </source>
</evidence>
<proteinExistence type="predicted"/>
<gene>
    <name evidence="2" type="ORF">EVJ46_00110</name>
</gene>
<dbReference type="AlphaFoldDB" id="A0A519BHE7"/>
<keyword evidence="1" id="KW-0472">Membrane</keyword>
<accession>A0A519BHE7</accession>
<organism evidence="2 3">
    <name type="scientific">Acididesulfobacter guangdongensis</name>
    <dbReference type="NCBI Taxonomy" id="2597225"/>
    <lineage>
        <taxon>Bacteria</taxon>
        <taxon>Deltaproteobacteria</taxon>
        <taxon>Candidatus Acidulodesulfobacterales</taxon>
        <taxon>Candidatus Acididesulfobacter</taxon>
    </lineage>
</organism>
<keyword evidence="1" id="KW-1133">Transmembrane helix</keyword>
<sequence>MFKKKKDIEEVKELNHANIKGFVMDMNSFLKMLSLILIILLGGSLFLAYKAYQKPPIVIRENAKGQIQVIKNLLYNDKVTKLEIYTFSKLFLRRYLSLSSYGVANQLDRALRMMSEKYEKENIYSIEKNNTISNIQNANIREKIKIKKIRITKIEGKYIYLKVFLNIIKNHFENKKITIETVEGHLVLKKVLRSASRPYGLEIAIYSQTILNKIKQK</sequence>
<dbReference type="EMBL" id="SGBC01000001">
    <property type="protein sequence ID" value="RZD16680.1"/>
    <property type="molecule type" value="Genomic_DNA"/>
</dbReference>
<evidence type="ECO:0000256" key="1">
    <source>
        <dbReference type="SAM" id="Phobius"/>
    </source>
</evidence>
<name>A0A519BHE7_ACIG2</name>
<evidence type="ECO:0008006" key="4">
    <source>
        <dbReference type="Google" id="ProtNLM"/>
    </source>
</evidence>
<evidence type="ECO:0000313" key="3">
    <source>
        <dbReference type="Proteomes" id="UP000316562"/>
    </source>
</evidence>
<reference evidence="2 3" key="1">
    <citation type="journal article" date="2019" name="ISME J.">
        <title>Insights into ecological role of a new deltaproteobacterial order Candidatus Acidulodesulfobacterales by metagenomics and metatranscriptomics.</title>
        <authorList>
            <person name="Tan S."/>
            <person name="Liu J."/>
            <person name="Fang Y."/>
            <person name="Hedlund B.P."/>
            <person name="Lian Z.H."/>
            <person name="Huang L.Y."/>
            <person name="Li J.T."/>
            <person name="Huang L.N."/>
            <person name="Li W.J."/>
            <person name="Jiang H.C."/>
            <person name="Dong H.L."/>
            <person name="Shu W.S."/>
        </authorList>
    </citation>
    <scope>NUCLEOTIDE SEQUENCE [LARGE SCALE GENOMIC DNA]</scope>
    <source>
        <strain evidence="2">AP2</strain>
    </source>
</reference>
<comment type="caution">
    <text evidence="2">The sequence shown here is derived from an EMBL/GenBank/DDBJ whole genome shotgun (WGS) entry which is preliminary data.</text>
</comment>
<keyword evidence="1" id="KW-0812">Transmembrane</keyword>